<dbReference type="SUPFAM" id="SSF55781">
    <property type="entry name" value="GAF domain-like"/>
    <property type="match status" value="1"/>
</dbReference>
<evidence type="ECO:0000313" key="6">
    <source>
        <dbReference type="EMBL" id="MEX4006699.1"/>
    </source>
</evidence>
<dbReference type="InterPro" id="IPR005471">
    <property type="entry name" value="Tscrpt_reg_IclR_N"/>
</dbReference>
<dbReference type="Pfam" id="PF09339">
    <property type="entry name" value="HTH_IclR"/>
    <property type="match status" value="1"/>
</dbReference>
<organism evidence="6 7">
    <name type="scientific">Neoaquamicrobium sediminum</name>
    <dbReference type="NCBI Taxonomy" id="1849104"/>
    <lineage>
        <taxon>Bacteria</taxon>
        <taxon>Pseudomonadati</taxon>
        <taxon>Pseudomonadota</taxon>
        <taxon>Alphaproteobacteria</taxon>
        <taxon>Hyphomicrobiales</taxon>
        <taxon>Phyllobacteriaceae</taxon>
        <taxon>Neoaquamicrobium</taxon>
    </lineage>
</organism>
<dbReference type="PROSITE" id="PS51077">
    <property type="entry name" value="HTH_ICLR"/>
    <property type="match status" value="1"/>
</dbReference>
<comment type="caution">
    <text evidence="6">The sequence shown here is derived from an EMBL/GenBank/DDBJ whole genome shotgun (WGS) entry which is preliminary data.</text>
</comment>
<keyword evidence="7" id="KW-1185">Reference proteome</keyword>
<dbReference type="InterPro" id="IPR050707">
    <property type="entry name" value="HTH_MetabolicPath_Reg"/>
</dbReference>
<evidence type="ECO:0000259" key="4">
    <source>
        <dbReference type="PROSITE" id="PS51077"/>
    </source>
</evidence>
<reference evidence="6 7" key="1">
    <citation type="submission" date="2024-01" db="EMBL/GenBank/DDBJ databases">
        <title>New evidence supports the origin of RcGTA from prophage.</title>
        <authorList>
            <person name="Xu Y."/>
            <person name="Liu B."/>
            <person name="Chen F."/>
        </authorList>
    </citation>
    <scope>NUCLEOTIDE SEQUENCE [LARGE SCALE GENOMIC DNA]</scope>
    <source>
        <strain evidence="6 7">CBW1107-2</strain>
    </source>
</reference>
<dbReference type="SMART" id="SM00346">
    <property type="entry name" value="HTH_ICLR"/>
    <property type="match status" value="1"/>
</dbReference>
<keyword evidence="2" id="KW-0238">DNA-binding</keyword>
<dbReference type="PANTHER" id="PTHR30136:SF35">
    <property type="entry name" value="HTH-TYPE TRANSCRIPTIONAL REGULATOR RV1719"/>
    <property type="match status" value="1"/>
</dbReference>
<accession>A0ABV3WPV8</accession>
<dbReference type="PROSITE" id="PS51078">
    <property type="entry name" value="ICLR_ED"/>
    <property type="match status" value="1"/>
</dbReference>
<evidence type="ECO:0000313" key="7">
    <source>
        <dbReference type="Proteomes" id="UP001559025"/>
    </source>
</evidence>
<evidence type="ECO:0000256" key="2">
    <source>
        <dbReference type="ARBA" id="ARBA00023125"/>
    </source>
</evidence>
<sequence>MLVKQAANVLDLLEFFAEQKKAASLAEVSQHFGWPRSSTFNLLSTLVARGFLYEPEARGRFYPTPRWLTLAQEVAAAEPLPEALLNLLKDLAKRTGETVWIAAPSGQHAIFLEVIESKASVRYTASVGTRVPLHGTATGQAIISQLPPAQQATLLRKAVFKRYGEGTPMSIEAVETSIRQSLNRGWFVSSSAFTPDLGGIGLPIVFGDRVFAITVAGPWFRVGERLDEFAHIMHSAIALHFGPDYVKKNIKGLRSLLPQNG</sequence>
<dbReference type="RefSeq" id="WP_368801947.1">
    <property type="nucleotide sequence ID" value="NZ_JAZHFV010000001.1"/>
</dbReference>
<keyword evidence="3" id="KW-0804">Transcription</keyword>
<dbReference type="SUPFAM" id="SSF46785">
    <property type="entry name" value="Winged helix' DNA-binding domain"/>
    <property type="match status" value="1"/>
</dbReference>
<dbReference type="Gene3D" id="3.30.450.40">
    <property type="match status" value="1"/>
</dbReference>
<dbReference type="InterPro" id="IPR014757">
    <property type="entry name" value="Tscrpt_reg_IclR_C"/>
</dbReference>
<evidence type="ECO:0000256" key="1">
    <source>
        <dbReference type="ARBA" id="ARBA00023015"/>
    </source>
</evidence>
<dbReference type="InterPro" id="IPR029016">
    <property type="entry name" value="GAF-like_dom_sf"/>
</dbReference>
<proteinExistence type="predicted"/>
<dbReference type="InterPro" id="IPR036390">
    <property type="entry name" value="WH_DNA-bd_sf"/>
</dbReference>
<gene>
    <name evidence="6" type="ORF">V1479_05240</name>
</gene>
<feature type="domain" description="IclR-ED" evidence="5">
    <location>
        <begin position="66"/>
        <end position="259"/>
    </location>
</feature>
<dbReference type="EMBL" id="JAZHFV010000001">
    <property type="protein sequence ID" value="MEX4006699.1"/>
    <property type="molecule type" value="Genomic_DNA"/>
</dbReference>
<dbReference type="PANTHER" id="PTHR30136">
    <property type="entry name" value="HELIX-TURN-HELIX TRANSCRIPTIONAL REGULATOR, ICLR FAMILY"/>
    <property type="match status" value="1"/>
</dbReference>
<dbReference type="InterPro" id="IPR036388">
    <property type="entry name" value="WH-like_DNA-bd_sf"/>
</dbReference>
<keyword evidence="1" id="KW-0805">Transcription regulation</keyword>
<evidence type="ECO:0000256" key="3">
    <source>
        <dbReference type="ARBA" id="ARBA00023163"/>
    </source>
</evidence>
<dbReference type="Gene3D" id="1.10.10.10">
    <property type="entry name" value="Winged helix-like DNA-binding domain superfamily/Winged helix DNA-binding domain"/>
    <property type="match status" value="1"/>
</dbReference>
<dbReference type="Pfam" id="PF01614">
    <property type="entry name" value="IclR_C"/>
    <property type="match status" value="1"/>
</dbReference>
<protein>
    <submittedName>
        <fullName evidence="6">IclR family transcriptional regulator</fullName>
    </submittedName>
</protein>
<evidence type="ECO:0000259" key="5">
    <source>
        <dbReference type="PROSITE" id="PS51078"/>
    </source>
</evidence>
<feature type="domain" description="HTH iclR-type" evidence="4">
    <location>
        <begin position="3"/>
        <end position="65"/>
    </location>
</feature>
<dbReference type="Proteomes" id="UP001559025">
    <property type="component" value="Unassembled WGS sequence"/>
</dbReference>
<name>A0ABV3WPV8_9HYPH</name>